<feature type="non-terminal residue" evidence="5">
    <location>
        <position position="1"/>
    </location>
</feature>
<dbReference type="Gene3D" id="3.30.559.30">
    <property type="entry name" value="Nonribosomal peptide synthetase, condensation domain"/>
    <property type="match status" value="1"/>
</dbReference>
<keyword evidence="2" id="KW-0596">Phosphopantetheine</keyword>
<comment type="cofactor">
    <cofactor evidence="1">
        <name>pantetheine 4'-phosphate</name>
        <dbReference type="ChEBI" id="CHEBI:47942"/>
    </cofactor>
</comment>
<gene>
    <name evidence="5" type="ORF">N4S67_27945</name>
</gene>
<dbReference type="Gene3D" id="3.40.50.980">
    <property type="match status" value="2"/>
</dbReference>
<accession>A0ABT2MMD5</accession>
<dbReference type="InterPro" id="IPR001242">
    <property type="entry name" value="Condensation_dom"/>
</dbReference>
<sequence length="648" mass="70576">ANVLGLTHVGTEDSFFELGGDSLSAMRVIAAVNRTLGAKLAVRTLFDAPTIAQLAPRVGAAGLELAPLVRTERPPAIPLSFAQSRLWFLDQLQGPSAVYNMAVALQLRGRLDPDALGSALADVVCRHESLRTVIVSTDGIPQQHVVSAEQADFGWHVVDATDWTPEQLAAGVEETARYYFDLAAEIPLRARLFRIAEEDHTLVATVHHIAADGWSMTPLIRDLSAAYSARRQGRAPDWLELPVQYADYTLWQHAQFGDPDDPDSPIAAQLRFWRQTLAGMPERMRLPTDRPYPSIADHRGASAPVRWPSELQQRVRDVAREYNATTFMVVQGALAVVLSKLSASSDVAVGFPIAGRREAVTDDLVGFFVNTLVLRVDMEDDPTVADLLVQVRERSLAAFENQDVPFELLVDRLNPVRSLAHHPLVQVMVSWQNVPGHHNGPTAGLMLEDLEVSVQPAETHTARTDLSFSLSEQWTEEGEAAGIYGTVQFRTDVFDVASVEVLIDRMQSVLTSMTADPAQRVSSIDLVDDDERAGLDRWANRAVLTQPAPPALSIPDALAAQVARTPDAAALTFDGETMTYREFDEVSNRLAHLLIELGAGPGAYVALLFPRCAHAVVAMAAVVKAGAAYLPLDPALPDARLAFMLADA</sequence>
<protein>
    <submittedName>
        <fullName evidence="5">Condensation domain-containing protein</fullName>
    </submittedName>
</protein>
<dbReference type="Proteomes" id="UP001206639">
    <property type="component" value="Unassembled WGS sequence"/>
</dbReference>
<dbReference type="Pfam" id="PF00550">
    <property type="entry name" value="PP-binding"/>
    <property type="match status" value="1"/>
</dbReference>
<feature type="non-terminal residue" evidence="5">
    <location>
        <position position="648"/>
    </location>
</feature>
<dbReference type="RefSeq" id="WP_260996313.1">
    <property type="nucleotide sequence ID" value="NZ_JAODWD010000010.1"/>
</dbReference>
<dbReference type="PANTHER" id="PTHR45527:SF1">
    <property type="entry name" value="FATTY ACID SYNTHASE"/>
    <property type="match status" value="1"/>
</dbReference>
<dbReference type="Pfam" id="PF00668">
    <property type="entry name" value="Condensation"/>
    <property type="match status" value="1"/>
</dbReference>
<keyword evidence="3" id="KW-0597">Phosphoprotein</keyword>
<dbReference type="SUPFAM" id="SSF47336">
    <property type="entry name" value="ACP-like"/>
    <property type="match status" value="1"/>
</dbReference>
<dbReference type="Gene3D" id="3.30.559.10">
    <property type="entry name" value="Chloramphenicol acetyltransferase-like domain"/>
    <property type="match status" value="1"/>
</dbReference>
<evidence type="ECO:0000256" key="1">
    <source>
        <dbReference type="ARBA" id="ARBA00001957"/>
    </source>
</evidence>
<name>A0ABT2MMD5_9MYCO</name>
<dbReference type="Pfam" id="PF00501">
    <property type="entry name" value="AMP-binding"/>
    <property type="match status" value="1"/>
</dbReference>
<dbReference type="SMART" id="SM00823">
    <property type="entry name" value="PKS_PP"/>
    <property type="match status" value="1"/>
</dbReference>
<dbReference type="PANTHER" id="PTHR45527">
    <property type="entry name" value="NONRIBOSOMAL PEPTIDE SYNTHETASE"/>
    <property type="match status" value="1"/>
</dbReference>
<reference evidence="6" key="1">
    <citation type="submission" date="2023-07" db="EMBL/GenBank/DDBJ databases">
        <authorList>
            <person name="Deng Y."/>
            <person name="Zhang Y.-Q."/>
        </authorList>
    </citation>
    <scope>NUCLEOTIDE SEQUENCE [LARGE SCALE GENOMIC DNA]</scope>
    <source>
        <strain evidence="6">CPCC 205710</strain>
    </source>
</reference>
<dbReference type="CDD" id="cd19540">
    <property type="entry name" value="LCL_NRPS-like"/>
    <property type="match status" value="1"/>
</dbReference>
<dbReference type="Gene3D" id="1.10.1200.10">
    <property type="entry name" value="ACP-like"/>
    <property type="match status" value="1"/>
</dbReference>
<dbReference type="InterPro" id="IPR009081">
    <property type="entry name" value="PP-bd_ACP"/>
</dbReference>
<dbReference type="SUPFAM" id="SSF56801">
    <property type="entry name" value="Acetyl-CoA synthetase-like"/>
    <property type="match status" value="1"/>
</dbReference>
<dbReference type="InterPro" id="IPR020806">
    <property type="entry name" value="PKS_PP-bd"/>
</dbReference>
<evidence type="ECO:0000313" key="5">
    <source>
        <dbReference type="EMBL" id="MCT7662235.1"/>
    </source>
</evidence>
<proteinExistence type="predicted"/>
<evidence type="ECO:0000256" key="3">
    <source>
        <dbReference type="ARBA" id="ARBA00022553"/>
    </source>
</evidence>
<comment type="caution">
    <text evidence="5">The sequence shown here is derived from an EMBL/GenBank/DDBJ whole genome shotgun (WGS) entry which is preliminary data.</text>
</comment>
<dbReference type="EMBL" id="JAODWD010000010">
    <property type="protein sequence ID" value="MCT7662235.1"/>
    <property type="molecule type" value="Genomic_DNA"/>
</dbReference>
<dbReference type="InterPro" id="IPR006162">
    <property type="entry name" value="Ppantetheine_attach_site"/>
</dbReference>
<evidence type="ECO:0000313" key="6">
    <source>
        <dbReference type="Proteomes" id="UP001206639"/>
    </source>
</evidence>
<dbReference type="InterPro" id="IPR036736">
    <property type="entry name" value="ACP-like_sf"/>
</dbReference>
<keyword evidence="6" id="KW-1185">Reference proteome</keyword>
<dbReference type="SUPFAM" id="SSF52777">
    <property type="entry name" value="CoA-dependent acyltransferases"/>
    <property type="match status" value="2"/>
</dbReference>
<dbReference type="InterPro" id="IPR023213">
    <property type="entry name" value="CAT-like_dom_sf"/>
</dbReference>
<dbReference type="PROSITE" id="PS50075">
    <property type="entry name" value="CARRIER"/>
    <property type="match status" value="1"/>
</dbReference>
<dbReference type="InterPro" id="IPR000873">
    <property type="entry name" value="AMP-dep_synth/lig_dom"/>
</dbReference>
<evidence type="ECO:0000256" key="2">
    <source>
        <dbReference type="ARBA" id="ARBA00022450"/>
    </source>
</evidence>
<dbReference type="PROSITE" id="PS00012">
    <property type="entry name" value="PHOSPHOPANTETHEINE"/>
    <property type="match status" value="1"/>
</dbReference>
<organism evidence="5 6">
    <name type="scientific">Mycobacterium deserti</name>
    <dbReference type="NCBI Taxonomy" id="2978347"/>
    <lineage>
        <taxon>Bacteria</taxon>
        <taxon>Bacillati</taxon>
        <taxon>Actinomycetota</taxon>
        <taxon>Actinomycetes</taxon>
        <taxon>Mycobacteriales</taxon>
        <taxon>Mycobacteriaceae</taxon>
        <taxon>Mycobacterium</taxon>
    </lineage>
</organism>
<evidence type="ECO:0000259" key="4">
    <source>
        <dbReference type="PROSITE" id="PS50075"/>
    </source>
</evidence>
<feature type="domain" description="Carrier" evidence="4">
    <location>
        <begin position="1"/>
        <end position="62"/>
    </location>
</feature>